<dbReference type="Pfam" id="PF13166">
    <property type="entry name" value="AAA_13"/>
    <property type="match status" value="1"/>
</dbReference>
<accession>A0A377HZ08</accession>
<protein>
    <submittedName>
        <fullName evidence="2">Anticodon nuclease</fullName>
    </submittedName>
</protein>
<evidence type="ECO:0000259" key="1">
    <source>
        <dbReference type="Pfam" id="PF13166"/>
    </source>
</evidence>
<organism evidence="2 3">
    <name type="scientific">Haemophilus parahaemolyticus</name>
    <dbReference type="NCBI Taxonomy" id="735"/>
    <lineage>
        <taxon>Bacteria</taxon>
        <taxon>Pseudomonadati</taxon>
        <taxon>Pseudomonadota</taxon>
        <taxon>Gammaproteobacteria</taxon>
        <taxon>Pasteurellales</taxon>
        <taxon>Pasteurellaceae</taxon>
        <taxon>Haemophilus</taxon>
    </lineage>
</organism>
<dbReference type="InterPro" id="IPR027417">
    <property type="entry name" value="P-loop_NTPase"/>
</dbReference>
<evidence type="ECO:0000313" key="3">
    <source>
        <dbReference type="Proteomes" id="UP000254867"/>
    </source>
</evidence>
<dbReference type="InterPro" id="IPR026866">
    <property type="entry name" value="CR006_AAA"/>
</dbReference>
<evidence type="ECO:0000313" key="2">
    <source>
        <dbReference type="EMBL" id="STO63435.1"/>
    </source>
</evidence>
<dbReference type="RefSeq" id="WP_119222231.1">
    <property type="nucleotide sequence ID" value="NZ_UGHH01000002.1"/>
</dbReference>
<dbReference type="AlphaFoldDB" id="A0A377HZ08"/>
<gene>
    <name evidence="2" type="primary">prrC</name>
    <name evidence="2" type="ORF">NCTC10794_00452</name>
</gene>
<dbReference type="Proteomes" id="UP000254867">
    <property type="component" value="Unassembled WGS sequence"/>
</dbReference>
<dbReference type="SUPFAM" id="SSF52540">
    <property type="entry name" value="P-loop containing nucleoside triphosphate hydrolases"/>
    <property type="match status" value="1"/>
</dbReference>
<dbReference type="EMBL" id="UGHH01000002">
    <property type="protein sequence ID" value="STO63435.1"/>
    <property type="molecule type" value="Genomic_DNA"/>
</dbReference>
<sequence length="360" mass="42321">MSKTLLELSESLISNEARVHLIYAFNGTGKTRLSNEFKNLVQSKHSETDYRKIIYYNSYTEDMFYWDNESTKPKLNVYKNNFINWIDNSLDEDEKEEITSNFQRYINNNKLTPEISSDFSSVNFYYASGDSSAEETIKISKGEESNFIWSIFYTIIDKIRINIEEEGGDNKFGNIEYIFIDDPVSSLDENHLIELAIDLAKIIKVIQPKIKIIISTHNPLFYNVLHNELKKDKYKKYFLEKYEDGTYDLIKQDHDHPFSYHIFLKTEIQKAISNGTLQKYHFNFLRNLLEKTSTYLGYKGWKELLEAINNKTSNDFKPRLIDLNSHSAHSSEEISNLSDSDKNEVMKLMRAINEFCNFME</sequence>
<proteinExistence type="predicted"/>
<reference evidence="2 3" key="1">
    <citation type="submission" date="2018-06" db="EMBL/GenBank/DDBJ databases">
        <authorList>
            <consortium name="Pathogen Informatics"/>
            <person name="Doyle S."/>
        </authorList>
    </citation>
    <scope>NUCLEOTIDE SEQUENCE [LARGE SCALE GENOMIC DNA]</scope>
    <source>
        <strain evidence="2 3">NCTC10794</strain>
    </source>
</reference>
<name>A0A377HZ08_HAEPH</name>
<feature type="domain" description="Protein CR006 P-loop" evidence="1">
    <location>
        <begin position="136"/>
        <end position="352"/>
    </location>
</feature>